<feature type="compositionally biased region" description="Basic and acidic residues" evidence="7">
    <location>
        <begin position="15"/>
        <end position="30"/>
    </location>
</feature>
<feature type="compositionally biased region" description="Basic residues" evidence="7">
    <location>
        <begin position="1"/>
        <end position="14"/>
    </location>
</feature>
<evidence type="ECO:0008006" key="10">
    <source>
        <dbReference type="Google" id="ProtNLM"/>
    </source>
</evidence>
<sequence length="430" mass="47728">MGAPKKWIKALLRLKKPDKSHSSDDNENEKSGGTGKSRHRRKRSVEIDSSVLETEFNQNGATAIEDANIQSVSETTSSASTSLQAQNAAQFQPNMREEWAAIRIQTAFRGFLARRALRALKGLVRLQALVRGHAVRKQAAITLRCMQALVRVQARVRARHVRMALETQTEEHKLHQQIEHEAHVKEIEDGWCDTVGSVEQIQAKLLKRKEAAAKRERAMAYALANQWQAGSRLHMTHASFQPDKSSWGWNWLERWMAVRPWENRFLDNNLKDGVKIHEDVPADVKNASTALFNSTGKKPSASIIANGKGSSRSSNNSNISNEKRSVSHSDGFSSSPPNKSSNAKETPGMMSKPVLEDLAEEATSRPNVVTRSHSNPKERSARVNKPGNKRLSLPGNGPNHGAQPARQRAPVKRSPAALKPEKNKAKFNGV</sequence>
<reference evidence="9" key="1">
    <citation type="journal article" date="2024" name="IScience">
        <title>Strigolactones Initiate the Formation of Haustorium-like Structures in Castilleja.</title>
        <authorList>
            <person name="Buerger M."/>
            <person name="Peterson D."/>
            <person name="Chory J."/>
        </authorList>
    </citation>
    <scope>NUCLEOTIDE SEQUENCE [LARGE SCALE GENOMIC DNA]</scope>
</reference>
<gene>
    <name evidence="8" type="ORF">CASFOL_035158</name>
</gene>
<feature type="compositionally biased region" description="Low complexity" evidence="7">
    <location>
        <begin position="333"/>
        <end position="344"/>
    </location>
</feature>
<comment type="subunit">
    <text evidence="6">Binds to multiple calmodulin (CaM) in the presence of Ca(2+) and CaM-like proteins.</text>
</comment>
<dbReference type="PROSITE" id="PS50096">
    <property type="entry name" value="IQ"/>
    <property type="match status" value="3"/>
</dbReference>
<evidence type="ECO:0000313" key="9">
    <source>
        <dbReference type="Proteomes" id="UP001632038"/>
    </source>
</evidence>
<dbReference type="SMART" id="SM00015">
    <property type="entry name" value="IQ"/>
    <property type="match status" value="2"/>
</dbReference>
<dbReference type="Gene3D" id="1.20.5.190">
    <property type="match status" value="1"/>
</dbReference>
<comment type="caution">
    <text evidence="8">The sequence shown here is derived from an EMBL/GenBank/DDBJ whole genome shotgun (WGS) entry which is preliminary data.</text>
</comment>
<dbReference type="Proteomes" id="UP001632038">
    <property type="component" value="Unassembled WGS sequence"/>
</dbReference>
<keyword evidence="2" id="KW-0963">Cytoplasm</keyword>
<feature type="region of interest" description="Disordered" evidence="7">
    <location>
        <begin position="292"/>
        <end position="430"/>
    </location>
</feature>
<keyword evidence="4" id="KW-0112">Calmodulin-binding</keyword>
<proteinExistence type="inferred from homology"/>
<accession>A0ABD3BTF2</accession>
<evidence type="ECO:0000256" key="1">
    <source>
        <dbReference type="ARBA" id="ARBA00004496"/>
    </source>
</evidence>
<dbReference type="GO" id="GO:0005737">
    <property type="term" value="C:cytoplasm"/>
    <property type="evidence" value="ECO:0007669"/>
    <property type="project" value="UniProtKB-SubCell"/>
</dbReference>
<feature type="compositionally biased region" description="Polar residues" evidence="7">
    <location>
        <begin position="364"/>
        <end position="373"/>
    </location>
</feature>
<dbReference type="Pfam" id="PF00612">
    <property type="entry name" value="IQ"/>
    <property type="match status" value="1"/>
</dbReference>
<evidence type="ECO:0000313" key="8">
    <source>
        <dbReference type="EMBL" id="KAL3620246.1"/>
    </source>
</evidence>
<feature type="compositionally biased region" description="Low complexity" evidence="7">
    <location>
        <begin position="306"/>
        <end position="320"/>
    </location>
</feature>
<comment type="similarity">
    <text evidence="5">Belongs to the IQD family.</text>
</comment>
<dbReference type="CDD" id="cd23767">
    <property type="entry name" value="IQCD"/>
    <property type="match status" value="1"/>
</dbReference>
<dbReference type="FunFam" id="1.20.5.190:FF:000062">
    <property type="entry name" value="IQ-domain 11"/>
    <property type="match status" value="1"/>
</dbReference>
<organism evidence="8 9">
    <name type="scientific">Castilleja foliolosa</name>
    <dbReference type="NCBI Taxonomy" id="1961234"/>
    <lineage>
        <taxon>Eukaryota</taxon>
        <taxon>Viridiplantae</taxon>
        <taxon>Streptophyta</taxon>
        <taxon>Embryophyta</taxon>
        <taxon>Tracheophyta</taxon>
        <taxon>Spermatophyta</taxon>
        <taxon>Magnoliopsida</taxon>
        <taxon>eudicotyledons</taxon>
        <taxon>Gunneridae</taxon>
        <taxon>Pentapetalae</taxon>
        <taxon>asterids</taxon>
        <taxon>lamiids</taxon>
        <taxon>Lamiales</taxon>
        <taxon>Orobanchaceae</taxon>
        <taxon>Pedicularideae</taxon>
        <taxon>Castillejinae</taxon>
        <taxon>Castilleja</taxon>
    </lineage>
</organism>
<protein>
    <recommendedName>
        <fullName evidence="10">Protein IQ-DOMAIN 1</fullName>
    </recommendedName>
</protein>
<feature type="region of interest" description="Disordered" evidence="7">
    <location>
        <begin position="1"/>
        <end position="49"/>
    </location>
</feature>
<name>A0ABD3BTF2_9LAMI</name>
<evidence type="ECO:0000256" key="5">
    <source>
        <dbReference type="ARBA" id="ARBA00024341"/>
    </source>
</evidence>
<evidence type="ECO:0000256" key="2">
    <source>
        <dbReference type="ARBA" id="ARBA00022490"/>
    </source>
</evidence>
<dbReference type="PANTHER" id="PTHR32295">
    <property type="entry name" value="IQ-DOMAIN 5-RELATED"/>
    <property type="match status" value="1"/>
</dbReference>
<evidence type="ECO:0000256" key="6">
    <source>
        <dbReference type="ARBA" id="ARBA00024378"/>
    </source>
</evidence>
<keyword evidence="9" id="KW-1185">Reference proteome</keyword>
<dbReference type="EMBL" id="JAVIJP010000066">
    <property type="protein sequence ID" value="KAL3620246.1"/>
    <property type="molecule type" value="Genomic_DNA"/>
</dbReference>
<dbReference type="AlphaFoldDB" id="A0ABD3BTF2"/>
<evidence type="ECO:0000256" key="4">
    <source>
        <dbReference type="ARBA" id="ARBA00022860"/>
    </source>
</evidence>
<keyword evidence="3" id="KW-0677">Repeat</keyword>
<dbReference type="PANTHER" id="PTHR32295:SF123">
    <property type="entry name" value="PROTEIN IQ-DOMAIN 5"/>
    <property type="match status" value="1"/>
</dbReference>
<comment type="subcellular location">
    <subcellularLocation>
        <location evidence="1">Cytoplasm</location>
    </subcellularLocation>
</comment>
<dbReference type="GO" id="GO:0005516">
    <property type="term" value="F:calmodulin binding"/>
    <property type="evidence" value="ECO:0007669"/>
    <property type="project" value="UniProtKB-KW"/>
</dbReference>
<dbReference type="InterPro" id="IPR000048">
    <property type="entry name" value="IQ_motif_EF-hand-BS"/>
</dbReference>
<evidence type="ECO:0000256" key="7">
    <source>
        <dbReference type="SAM" id="MobiDB-lite"/>
    </source>
</evidence>
<evidence type="ECO:0000256" key="3">
    <source>
        <dbReference type="ARBA" id="ARBA00022737"/>
    </source>
</evidence>